<keyword evidence="5 7" id="KW-0472">Membrane</keyword>
<feature type="compositionally biased region" description="Low complexity" evidence="8">
    <location>
        <begin position="302"/>
        <end position="311"/>
    </location>
</feature>
<comment type="subcellular location">
    <subcellularLocation>
        <location evidence="1 7">Cell outer membrane</location>
        <topology evidence="1 7">Multi-pass membrane protein</topology>
    </subcellularLocation>
</comment>
<dbReference type="AlphaFoldDB" id="A0A926IRP8"/>
<dbReference type="Gene3D" id="2.170.130.10">
    <property type="entry name" value="TonB-dependent receptor, plug domain"/>
    <property type="match status" value="1"/>
</dbReference>
<dbReference type="Proteomes" id="UP000651085">
    <property type="component" value="Unassembled WGS sequence"/>
</dbReference>
<evidence type="ECO:0000256" key="2">
    <source>
        <dbReference type="ARBA" id="ARBA00022448"/>
    </source>
</evidence>
<dbReference type="InterPro" id="IPR037066">
    <property type="entry name" value="Plug_dom_sf"/>
</dbReference>
<dbReference type="InterPro" id="IPR023997">
    <property type="entry name" value="TonB-dep_OMP_SusC/RagA_CS"/>
</dbReference>
<dbReference type="InterPro" id="IPR008969">
    <property type="entry name" value="CarboxyPept-like_regulatory"/>
</dbReference>
<evidence type="ECO:0000313" key="12">
    <source>
        <dbReference type="Proteomes" id="UP000651085"/>
    </source>
</evidence>
<evidence type="ECO:0000256" key="7">
    <source>
        <dbReference type="PROSITE-ProRule" id="PRU01360"/>
    </source>
</evidence>
<keyword evidence="6 7" id="KW-0998">Cell outer membrane</keyword>
<dbReference type="Gene3D" id="2.60.40.1120">
    <property type="entry name" value="Carboxypeptidase-like, regulatory domain"/>
    <property type="match status" value="1"/>
</dbReference>
<keyword evidence="2 7" id="KW-0813">Transport</keyword>
<dbReference type="SUPFAM" id="SSF56935">
    <property type="entry name" value="Porins"/>
    <property type="match status" value="1"/>
</dbReference>
<dbReference type="Pfam" id="PF13715">
    <property type="entry name" value="CarbopepD_reg_2"/>
    <property type="match status" value="1"/>
</dbReference>
<dbReference type="NCBIfam" id="TIGR04056">
    <property type="entry name" value="OMP_RagA_SusC"/>
    <property type="match status" value="1"/>
</dbReference>
<evidence type="ECO:0000259" key="10">
    <source>
        <dbReference type="Pfam" id="PF07715"/>
    </source>
</evidence>
<evidence type="ECO:0000256" key="4">
    <source>
        <dbReference type="ARBA" id="ARBA00022692"/>
    </source>
</evidence>
<dbReference type="EMBL" id="JACRTF010000001">
    <property type="protein sequence ID" value="MBC8595141.1"/>
    <property type="molecule type" value="Genomic_DNA"/>
</dbReference>
<evidence type="ECO:0000256" key="1">
    <source>
        <dbReference type="ARBA" id="ARBA00004571"/>
    </source>
</evidence>
<keyword evidence="3 7" id="KW-1134">Transmembrane beta strand</keyword>
<keyword evidence="9" id="KW-0732">Signal</keyword>
<dbReference type="GO" id="GO:0009279">
    <property type="term" value="C:cell outer membrane"/>
    <property type="evidence" value="ECO:0007669"/>
    <property type="project" value="UniProtKB-SubCell"/>
</dbReference>
<dbReference type="InterPro" id="IPR023996">
    <property type="entry name" value="TonB-dep_OMP_SusC/RagA"/>
</dbReference>
<feature type="region of interest" description="Disordered" evidence="8">
    <location>
        <begin position="291"/>
        <end position="312"/>
    </location>
</feature>
<evidence type="ECO:0000256" key="9">
    <source>
        <dbReference type="SAM" id="SignalP"/>
    </source>
</evidence>
<dbReference type="Pfam" id="PF07715">
    <property type="entry name" value="Plug"/>
    <property type="match status" value="1"/>
</dbReference>
<dbReference type="SUPFAM" id="SSF49464">
    <property type="entry name" value="Carboxypeptidase regulatory domain-like"/>
    <property type="match status" value="1"/>
</dbReference>
<dbReference type="NCBIfam" id="TIGR04057">
    <property type="entry name" value="SusC_RagA_signa"/>
    <property type="match status" value="1"/>
</dbReference>
<proteinExistence type="inferred from homology"/>
<comment type="similarity">
    <text evidence="7">Belongs to the TonB-dependent receptor family.</text>
</comment>
<evidence type="ECO:0000256" key="5">
    <source>
        <dbReference type="ARBA" id="ARBA00023136"/>
    </source>
</evidence>
<gene>
    <name evidence="11" type="ORF">H8744_18180</name>
</gene>
<dbReference type="FunFam" id="2.60.40.1120:FF:000003">
    <property type="entry name" value="Outer membrane protein Omp121"/>
    <property type="match status" value="1"/>
</dbReference>
<accession>A0A926IRP8</accession>
<feature type="domain" description="TonB-dependent receptor plug" evidence="10">
    <location>
        <begin position="214"/>
        <end position="345"/>
    </location>
</feature>
<feature type="chain" id="PRO_5037364684" evidence="9">
    <location>
        <begin position="29"/>
        <end position="1172"/>
    </location>
</feature>
<name>A0A926IRP8_9BACT</name>
<evidence type="ECO:0000256" key="8">
    <source>
        <dbReference type="SAM" id="MobiDB-lite"/>
    </source>
</evidence>
<evidence type="ECO:0000256" key="3">
    <source>
        <dbReference type="ARBA" id="ARBA00022452"/>
    </source>
</evidence>
<evidence type="ECO:0000256" key="6">
    <source>
        <dbReference type="ARBA" id="ARBA00023237"/>
    </source>
</evidence>
<keyword evidence="4 7" id="KW-0812">Transmembrane</keyword>
<evidence type="ECO:0000313" key="11">
    <source>
        <dbReference type="EMBL" id="MBC8595141.1"/>
    </source>
</evidence>
<dbReference type="InterPro" id="IPR036942">
    <property type="entry name" value="Beta-barrel_TonB_sf"/>
</dbReference>
<comment type="caution">
    <text evidence="11">The sequence shown here is derived from an EMBL/GenBank/DDBJ whole genome shotgun (WGS) entry which is preliminary data.</text>
</comment>
<sequence length="1172" mass="130169">MRKITKCKCRILLLFLFLFIPTVMSASAQEFLLNLDFANVPLSKVLDEVGRQASLSVVYNTKDVNPDRVVSIKASREKLSTVMARLLKNSNASYSVKDKYLVLYTKENVAAPKAVQQVGKRQIKGMVTDETGEPLIGVSVLVQGTTMGTITDIDGMYSLEVPDNKASLEFTYIGYQKVILPVSSSSSFNVVMKEDAQQLSEVVVTAMGIERKEKSLTYATQKVSGDELMKVQDANFVNSLQGKVSGITITPSAGGAGGASKIVLRGNKSVLGNNSPLIVVDGIPLTNDINGQKDVQSGGSGLTYSSSSEGSDPLSMINPDDIESMNVLKGANAAALYGSKAANGVIMITTKKGKEGKIDINYSANITFEKPLVTPKIQNVYGAAVNLNANTLSVDSWGKKISELTPEELAYEGARLRNYAANDVDDFLRTGVSYNNSVSLSGGSEKIRSYFSYANSHSDGMIPKNSYNRNSFSFRQNYSLFNDRLKVDLSMNYIQAVTKNRPGGGTALNPLYDLYTMPRNIDMSYYKDNYVNENGSWTTALQGHYIKNENGDWEWATESKELTGPQQQWAYASKGHNNPYWLANRNQSRQEEERAYGYITAKLNLMKGLDFQARLNIDRTKSTGTTNRWATTWTPAAMEDYGMYGQDLTKITEIYVDYLLSYNRDIKDFAVSATAGWVGHTIKSDLQKIWANATIYDPMRRELPSVINYFYPMASEGNTSGRTYSPTSNWDKALLFTGQIGFKEMVYIDGSYRRDWYRPFRYFYKTRGTATNYGYFGLGANALVDKIFKLPEDINHFKVRMSYSEVGNSIPNSAWNSSTTNMVTGAVNILTIGHYDNPIPETNKSFEVGFDMALFRNSLELDFTYYNATADHLYMLNSVQGGKTTPSNSGKIRNSGIESTVTYSMNLAKNFLWRTSVNFSLNNNKILKTAYNEDGTEALVEQQIANGKIQVKYEEGGTYGDMYATDFDRNKDGSIKLSSTGRPKLSNEKFGVYVGNMYSKYQLGWSNSFTYKDFNLSFLINGKIGGKVISFTEAELDKLGVSERTANARLAAEADPSLVWNGKPALYMPDGNLAPISEYYQGIGGDVNATQYIYDATNFRLRELSLGYTFRNLLGASKHVSISFIARNLFFIYKDAPVDPDISLSTQNGLSAFEIFNMPSSRSFGFSLKANF</sequence>
<dbReference type="PROSITE" id="PS52016">
    <property type="entry name" value="TONB_DEPENDENT_REC_3"/>
    <property type="match status" value="1"/>
</dbReference>
<dbReference type="Gene3D" id="2.40.170.20">
    <property type="entry name" value="TonB-dependent receptor, beta-barrel domain"/>
    <property type="match status" value="1"/>
</dbReference>
<reference evidence="11" key="1">
    <citation type="submission" date="2020-08" db="EMBL/GenBank/DDBJ databases">
        <title>Genome public.</title>
        <authorList>
            <person name="Liu C."/>
            <person name="Sun Q."/>
        </authorList>
    </citation>
    <scope>NUCLEOTIDE SEQUENCE</scope>
    <source>
        <strain evidence="11">N12</strain>
    </source>
</reference>
<feature type="signal peptide" evidence="9">
    <location>
        <begin position="1"/>
        <end position="28"/>
    </location>
</feature>
<keyword evidence="12" id="KW-1185">Reference proteome</keyword>
<dbReference type="InterPro" id="IPR012910">
    <property type="entry name" value="Plug_dom"/>
</dbReference>
<protein>
    <submittedName>
        <fullName evidence="11">SusC/RagA family TonB-linked outer membrane protein</fullName>
    </submittedName>
</protein>
<dbReference type="InterPro" id="IPR039426">
    <property type="entry name" value="TonB-dep_rcpt-like"/>
</dbReference>
<dbReference type="RefSeq" id="WP_262436212.1">
    <property type="nucleotide sequence ID" value="NZ_JACRTF010000001.1"/>
</dbReference>
<organism evidence="11 12">
    <name type="scientific">Jilunia laotingensis</name>
    <dbReference type="NCBI Taxonomy" id="2763675"/>
    <lineage>
        <taxon>Bacteria</taxon>
        <taxon>Pseudomonadati</taxon>
        <taxon>Bacteroidota</taxon>
        <taxon>Bacteroidia</taxon>
        <taxon>Bacteroidales</taxon>
        <taxon>Bacteroidaceae</taxon>
        <taxon>Jilunia</taxon>
    </lineage>
</organism>